<feature type="compositionally biased region" description="Acidic residues" evidence="1">
    <location>
        <begin position="972"/>
        <end position="981"/>
    </location>
</feature>
<feature type="compositionally biased region" description="Polar residues" evidence="1">
    <location>
        <begin position="867"/>
        <end position="883"/>
    </location>
</feature>
<evidence type="ECO:0000256" key="1">
    <source>
        <dbReference type="SAM" id="MobiDB-lite"/>
    </source>
</evidence>
<feature type="compositionally biased region" description="Basic and acidic residues" evidence="1">
    <location>
        <begin position="706"/>
        <end position="723"/>
    </location>
</feature>
<feature type="region of interest" description="Disordered" evidence="1">
    <location>
        <begin position="798"/>
        <end position="981"/>
    </location>
</feature>
<evidence type="ECO:0000313" key="3">
    <source>
        <dbReference type="Proteomes" id="UP001174934"/>
    </source>
</evidence>
<feature type="compositionally biased region" description="Basic and acidic residues" evidence="1">
    <location>
        <begin position="368"/>
        <end position="377"/>
    </location>
</feature>
<feature type="compositionally biased region" description="Low complexity" evidence="1">
    <location>
        <begin position="738"/>
        <end position="747"/>
    </location>
</feature>
<feature type="compositionally biased region" description="Polar residues" evidence="1">
    <location>
        <begin position="906"/>
        <end position="915"/>
    </location>
</feature>
<feature type="compositionally biased region" description="Polar residues" evidence="1">
    <location>
        <begin position="1500"/>
        <end position="1509"/>
    </location>
</feature>
<gene>
    <name evidence="2" type="ORF">B0T17DRAFT_505287</name>
</gene>
<feature type="compositionally biased region" description="Low complexity" evidence="1">
    <location>
        <begin position="1630"/>
        <end position="1640"/>
    </location>
</feature>
<comment type="caution">
    <text evidence="2">The sequence shown here is derived from an EMBL/GenBank/DDBJ whole genome shotgun (WGS) entry which is preliminary data.</text>
</comment>
<feature type="compositionally biased region" description="Basic and acidic residues" evidence="1">
    <location>
        <begin position="1598"/>
        <end position="1607"/>
    </location>
</feature>
<feature type="compositionally biased region" description="Gly residues" evidence="1">
    <location>
        <begin position="1341"/>
        <end position="1351"/>
    </location>
</feature>
<feature type="compositionally biased region" description="Basic and acidic residues" evidence="1">
    <location>
        <begin position="1524"/>
        <end position="1550"/>
    </location>
</feature>
<organism evidence="2 3">
    <name type="scientific">Bombardia bombarda</name>
    <dbReference type="NCBI Taxonomy" id="252184"/>
    <lineage>
        <taxon>Eukaryota</taxon>
        <taxon>Fungi</taxon>
        <taxon>Dikarya</taxon>
        <taxon>Ascomycota</taxon>
        <taxon>Pezizomycotina</taxon>
        <taxon>Sordariomycetes</taxon>
        <taxon>Sordariomycetidae</taxon>
        <taxon>Sordariales</taxon>
        <taxon>Lasiosphaeriaceae</taxon>
        <taxon>Bombardia</taxon>
    </lineage>
</organism>
<feature type="compositionally biased region" description="Polar residues" evidence="1">
    <location>
        <begin position="1609"/>
        <end position="1629"/>
    </location>
</feature>
<feature type="compositionally biased region" description="Low complexity" evidence="1">
    <location>
        <begin position="47"/>
        <end position="57"/>
    </location>
</feature>
<feature type="compositionally biased region" description="Basic and acidic residues" evidence="1">
    <location>
        <begin position="1064"/>
        <end position="1085"/>
    </location>
</feature>
<feature type="compositionally biased region" description="Polar residues" evidence="1">
    <location>
        <begin position="523"/>
        <end position="532"/>
    </location>
</feature>
<feature type="compositionally biased region" description="Basic and acidic residues" evidence="1">
    <location>
        <begin position="853"/>
        <end position="863"/>
    </location>
</feature>
<evidence type="ECO:0000313" key="2">
    <source>
        <dbReference type="EMBL" id="KAK0628633.1"/>
    </source>
</evidence>
<feature type="region of interest" description="Disordered" evidence="1">
    <location>
        <begin position="432"/>
        <end position="478"/>
    </location>
</feature>
<feature type="region of interest" description="Disordered" evidence="1">
    <location>
        <begin position="1"/>
        <end position="22"/>
    </location>
</feature>
<feature type="compositionally biased region" description="Low complexity" evidence="1">
    <location>
        <begin position="939"/>
        <end position="961"/>
    </location>
</feature>
<feature type="compositionally biased region" description="Polar residues" evidence="1">
    <location>
        <begin position="354"/>
        <end position="367"/>
    </location>
</feature>
<feature type="compositionally biased region" description="Polar residues" evidence="1">
    <location>
        <begin position="651"/>
        <end position="669"/>
    </location>
</feature>
<feature type="region of interest" description="Disordered" evidence="1">
    <location>
        <begin position="187"/>
        <end position="406"/>
    </location>
</feature>
<sequence length="1697" mass="182733">MFGSRRHRAPNPPLTSATANPNATTAAAAVFKRHESNSSLSAAAAAAALRARPATPTCVADVQTKRTLRRSASIASTATGSDSHGRPTLQRRGSSGSMAERTFRSPSPHRPNSSGSAQHQSHSLSYNNPADMPPVPALPKNVEAVVKMSGSDARQMPPHRATNSLGMSTTPLYLASQKLESEDAPSWFGAAKMGDPGNVRRTDPAMASPPSSPPQEEQSVEDLRPNSRASSINFSYPTRARVGSPSASPIEPHDLVESPARTSRQHHGEDRRVTEIQGSRRHSSEPSASTRRRSVSASSDQTLVYDPNSRRMVRRGDLLAVEQAVLDASQQPTKTRKKKEAPQRAGTHLAQRTMGRTKNTSSESGQGDESRTTKTDSEFQPQATIKQPSARELQEDHEIPKVRVMAPSLRVGTDRLEQRTLESARQLFVSETATPESVASLPVTSLNQRSTVRRQPSTVKEEPDLEDSEPEKNTRSVIATALDTVPTRQRLFSGLDSESRHLSSTQSSSADSSLNPSLAASPTLISQASTHFSEIPAQNSASQAQTNASARAKTPQQGLRERTHSSSPARQAHFGSIQDNLMVKHSPPPRSISPRKSAMKHSSSPPRGASPSDDNTEPSGAVNPREEPPIGRKKSVRVSFDDENTVVVGESASTDRVTSPVPSSPQNTAGRRPWYSNIGRTKKDLASLDDDEVMKPRPALPSFGSVRDRKPREVSPVEGERPLVRPMTEATYSPPSPRSSVLLPSNSIMANDSKSGLETLGQSNDHGVGAILAKEQEERYINAANISRFREPLPPVVTSVEGSGYVSDSSTSPEFEESQVSHETTTAPAEPLHNAADAAVSYDAPAINPPAKIEGEGSTKATEDESNSSQMAIPTISISQPSPAITDRSKYFIEIPGGFPDDDSELSTPSATPTTAEIEDDIKRQAVLEPISQGPKLEAAPQTPQTPATPQVTQPATEQPPSDSESSIYSDAYEDLSEVEGDGFMSLDAVVESPISPVPRPELHSREISAKRLPVMETVPKLEPEFSVATTVIDTQPAGAPQDDWEKAKTFWKSLTADKRAQLEREAMEDAGIEADREEEKSPEKPRKKKSIERRNSERKALAVHLAQQMIVQQGKQKAPNPERSYMIKPGTKWADNENENNTHTMRTTLRAESPQQSTAIRNGEAPRLRKSMRTGSSARNSESLQPAARIVATESERPTSLPAQAIPVQNTGRRQGGSKTAPQTDAGASKPSYVPPPIKRRDSTSSESSFKRLRSASSGQGFSFRQSMRQTSPSPVQANVSSNKRFSLRTLSPSGSQFRQPMESSPVSTTASPQIRRTLRDTSSEVKASTGMRMPNFGLSSGGKKSGGKWGVKHKSSGSRLSSRFADSSDEDGAPGLSGFRSRFEDSSDDEIVAPMPMPMPMAVSKTSTLPGHIRNQNSVASTALPEELEESEELPDSSENEKQPGEAKAGPLAEQPRGAASTELRRSRSGRGQIVSSQTAPALGTSPGVVGATERRNSTASKRSSFMSVLRRKKHPSIGKIARPEVIESAARRDTKLERSADQLRDIRAAANAKEEDVDEPQRSPKLQKRVLSSSRITGTMPGERLFGTGTAAGLGDEKEFEAPKRPSTSGNLGTRTLSAGNVLSAHQQQQQQQQQQQPGFLQNRTLSLGVMSLDTGLKNAAGTGTAAGTAAAATSTPTRKKRFGALRKMFGLDD</sequence>
<feature type="compositionally biased region" description="Polar residues" evidence="1">
    <location>
        <begin position="378"/>
        <end position="387"/>
    </location>
</feature>
<feature type="compositionally biased region" description="Low complexity" evidence="1">
    <location>
        <begin position="503"/>
        <end position="522"/>
    </location>
</feature>
<name>A0AA39X7A2_9PEZI</name>
<feature type="compositionally biased region" description="Acidic residues" evidence="1">
    <location>
        <begin position="1428"/>
        <end position="1440"/>
    </location>
</feature>
<feature type="compositionally biased region" description="Polar residues" evidence="1">
    <location>
        <begin position="1406"/>
        <end position="1423"/>
    </location>
</feature>
<feature type="compositionally biased region" description="Polar residues" evidence="1">
    <location>
        <begin position="1174"/>
        <end position="1185"/>
    </location>
</feature>
<feature type="compositionally biased region" description="Polar residues" evidence="1">
    <location>
        <begin position="1208"/>
        <end position="1224"/>
    </location>
</feature>
<dbReference type="Proteomes" id="UP001174934">
    <property type="component" value="Unassembled WGS sequence"/>
</dbReference>
<feature type="region of interest" description="Disordered" evidence="1">
    <location>
        <begin position="47"/>
        <end position="137"/>
    </location>
</feature>
<proteinExistence type="predicted"/>
<feature type="region of interest" description="Disordered" evidence="1">
    <location>
        <begin position="494"/>
        <end position="747"/>
    </location>
</feature>
<protein>
    <submittedName>
        <fullName evidence="2">Uncharacterized protein</fullName>
    </submittedName>
</protein>
<feature type="compositionally biased region" description="Basic and acidic residues" evidence="1">
    <location>
        <begin position="392"/>
        <end position="401"/>
    </location>
</feature>
<accession>A0AA39X7A2</accession>
<feature type="compositionally biased region" description="Polar residues" evidence="1">
    <location>
        <begin position="1256"/>
        <end position="1316"/>
    </location>
</feature>
<feature type="compositionally biased region" description="Low complexity" evidence="1">
    <location>
        <begin position="835"/>
        <end position="846"/>
    </location>
</feature>
<feature type="region of interest" description="Disordered" evidence="1">
    <location>
        <begin position="1064"/>
        <end position="1644"/>
    </location>
</feature>
<reference evidence="2" key="1">
    <citation type="submission" date="2023-06" db="EMBL/GenBank/DDBJ databases">
        <title>Genome-scale phylogeny and comparative genomics of the fungal order Sordariales.</title>
        <authorList>
            <consortium name="Lawrence Berkeley National Laboratory"/>
            <person name="Hensen N."/>
            <person name="Bonometti L."/>
            <person name="Westerberg I."/>
            <person name="Brannstrom I.O."/>
            <person name="Guillou S."/>
            <person name="Cros-Aarteil S."/>
            <person name="Calhoun S."/>
            <person name="Haridas S."/>
            <person name="Kuo A."/>
            <person name="Mondo S."/>
            <person name="Pangilinan J."/>
            <person name="Riley R."/>
            <person name="LaButti K."/>
            <person name="Andreopoulos B."/>
            <person name="Lipzen A."/>
            <person name="Chen C."/>
            <person name="Yanf M."/>
            <person name="Daum C."/>
            <person name="Ng V."/>
            <person name="Clum A."/>
            <person name="Steindorff A."/>
            <person name="Ohm R."/>
            <person name="Martin F."/>
            <person name="Silar P."/>
            <person name="Natvig D."/>
            <person name="Lalanne C."/>
            <person name="Gautier V."/>
            <person name="Ament-velasquez S.L."/>
            <person name="Kruys A."/>
            <person name="Hutchinson M.I."/>
            <person name="Powell A.J."/>
            <person name="Barry K."/>
            <person name="Miller A.N."/>
            <person name="Grigoriev I.V."/>
            <person name="Debuchy R."/>
            <person name="Gladieux P."/>
            <person name="Thoren M.H."/>
            <person name="Johannesson H."/>
        </authorList>
    </citation>
    <scope>NUCLEOTIDE SEQUENCE</scope>
    <source>
        <strain evidence="2">SMH3391-2</strain>
    </source>
</reference>
<dbReference type="EMBL" id="JAULSR010000002">
    <property type="protein sequence ID" value="KAK0628633.1"/>
    <property type="molecule type" value="Genomic_DNA"/>
</dbReference>
<keyword evidence="3" id="KW-1185">Reference proteome</keyword>
<feature type="compositionally biased region" description="Polar residues" evidence="1">
    <location>
        <begin position="73"/>
        <end position="82"/>
    </location>
</feature>
<feature type="compositionally biased region" description="Polar residues" evidence="1">
    <location>
        <begin position="110"/>
        <end position="128"/>
    </location>
</feature>
<feature type="compositionally biased region" description="Polar residues" evidence="1">
    <location>
        <begin position="432"/>
        <end position="458"/>
    </location>
</feature>
<feature type="compositionally biased region" description="Polar residues" evidence="1">
    <location>
        <begin position="227"/>
        <end position="236"/>
    </location>
</feature>
<feature type="compositionally biased region" description="Low complexity" evidence="1">
    <location>
        <begin position="537"/>
        <end position="552"/>
    </location>
</feature>